<dbReference type="AlphaFoldDB" id="A0A0D3KZH9"/>
<evidence type="ECO:0008006" key="5">
    <source>
        <dbReference type="Google" id="ProtNLM"/>
    </source>
</evidence>
<dbReference type="RefSeq" id="XP_005793593.1">
    <property type="nucleotide sequence ID" value="XM_005793536.1"/>
</dbReference>
<accession>A0A0D3KZH9</accession>
<feature type="transmembrane region" description="Helical" evidence="2">
    <location>
        <begin position="206"/>
        <end position="229"/>
    </location>
</feature>
<feature type="region of interest" description="Disordered" evidence="1">
    <location>
        <begin position="1"/>
        <end position="29"/>
    </location>
</feature>
<keyword evidence="2" id="KW-1133">Transmembrane helix</keyword>
<reference evidence="3" key="2">
    <citation type="submission" date="2024-10" db="UniProtKB">
        <authorList>
            <consortium name="EnsemblProtists"/>
        </authorList>
    </citation>
    <scope>IDENTIFICATION</scope>
</reference>
<organism evidence="3 4">
    <name type="scientific">Emiliania huxleyi (strain CCMP1516)</name>
    <dbReference type="NCBI Taxonomy" id="280463"/>
    <lineage>
        <taxon>Eukaryota</taxon>
        <taxon>Haptista</taxon>
        <taxon>Haptophyta</taxon>
        <taxon>Prymnesiophyceae</taxon>
        <taxon>Isochrysidales</taxon>
        <taxon>Noelaerhabdaceae</taxon>
        <taxon>Emiliania</taxon>
    </lineage>
</organism>
<name>A0A0D3KZH9_EMIH1</name>
<dbReference type="EnsemblProtists" id="EOD41164">
    <property type="protein sequence ID" value="EOD41164"/>
    <property type="gene ID" value="EMIHUDRAFT_199386"/>
</dbReference>
<sequence length="282" mass="28280">MPASSEPLLPTSNQPESLTPAPHGQDGEPQLWRLKMLRPAPSTADEDALGGGFGGASSSLGGGGSGGQQRCFAGAELLSAALQALPITLFNLAQSYAFAQLVCVDSELEPALVAAMHLTGLVTVQARLSCSSAVPHYAVASADVTIALLCHRLVSSVYAALGTHTAAAAATARATSLLAVGLASLSQGAMYYAVGRARAAEIVLFLPYPLLAGLLAVTGAMATLGAVAVSTGISVHDARSLQHALRDGGAQLASAAGARTAAPRRTTLLGVGGRTVGGHCHL</sequence>
<evidence type="ECO:0000313" key="4">
    <source>
        <dbReference type="Proteomes" id="UP000013827"/>
    </source>
</evidence>
<dbReference type="HOGENOM" id="CLU_988438_0_0_1"/>
<dbReference type="KEGG" id="ehx:EMIHUDRAFT_199386"/>
<reference evidence="4" key="1">
    <citation type="journal article" date="2013" name="Nature">
        <title>Pan genome of the phytoplankton Emiliania underpins its global distribution.</title>
        <authorList>
            <person name="Read B.A."/>
            <person name="Kegel J."/>
            <person name="Klute M.J."/>
            <person name="Kuo A."/>
            <person name="Lefebvre S.C."/>
            <person name="Maumus F."/>
            <person name="Mayer C."/>
            <person name="Miller J."/>
            <person name="Monier A."/>
            <person name="Salamov A."/>
            <person name="Young J."/>
            <person name="Aguilar M."/>
            <person name="Claverie J.M."/>
            <person name="Frickenhaus S."/>
            <person name="Gonzalez K."/>
            <person name="Herman E.K."/>
            <person name="Lin Y.C."/>
            <person name="Napier J."/>
            <person name="Ogata H."/>
            <person name="Sarno A.F."/>
            <person name="Shmutz J."/>
            <person name="Schroeder D."/>
            <person name="de Vargas C."/>
            <person name="Verret F."/>
            <person name="von Dassow P."/>
            <person name="Valentin K."/>
            <person name="Van de Peer Y."/>
            <person name="Wheeler G."/>
            <person name="Dacks J.B."/>
            <person name="Delwiche C.F."/>
            <person name="Dyhrman S.T."/>
            <person name="Glockner G."/>
            <person name="John U."/>
            <person name="Richards T."/>
            <person name="Worden A.Z."/>
            <person name="Zhang X."/>
            <person name="Grigoriev I.V."/>
            <person name="Allen A.E."/>
            <person name="Bidle K."/>
            <person name="Borodovsky M."/>
            <person name="Bowler C."/>
            <person name="Brownlee C."/>
            <person name="Cock J.M."/>
            <person name="Elias M."/>
            <person name="Gladyshev V.N."/>
            <person name="Groth M."/>
            <person name="Guda C."/>
            <person name="Hadaegh A."/>
            <person name="Iglesias-Rodriguez M.D."/>
            <person name="Jenkins J."/>
            <person name="Jones B.M."/>
            <person name="Lawson T."/>
            <person name="Leese F."/>
            <person name="Lindquist E."/>
            <person name="Lobanov A."/>
            <person name="Lomsadze A."/>
            <person name="Malik S.B."/>
            <person name="Marsh M.E."/>
            <person name="Mackinder L."/>
            <person name="Mock T."/>
            <person name="Mueller-Roeber B."/>
            <person name="Pagarete A."/>
            <person name="Parker M."/>
            <person name="Probert I."/>
            <person name="Quesneville H."/>
            <person name="Raines C."/>
            <person name="Rensing S.A."/>
            <person name="Riano-Pachon D.M."/>
            <person name="Richier S."/>
            <person name="Rokitta S."/>
            <person name="Shiraiwa Y."/>
            <person name="Soanes D.M."/>
            <person name="van der Giezen M."/>
            <person name="Wahlund T.M."/>
            <person name="Williams B."/>
            <person name="Wilson W."/>
            <person name="Wolfe G."/>
            <person name="Wurch L.L."/>
        </authorList>
    </citation>
    <scope>NUCLEOTIDE SEQUENCE</scope>
</reference>
<keyword evidence="2" id="KW-0812">Transmembrane</keyword>
<dbReference type="PaxDb" id="2903-EOD41164"/>
<evidence type="ECO:0000256" key="1">
    <source>
        <dbReference type="SAM" id="MobiDB-lite"/>
    </source>
</evidence>
<evidence type="ECO:0000256" key="2">
    <source>
        <dbReference type="SAM" id="Phobius"/>
    </source>
</evidence>
<keyword evidence="2" id="KW-0472">Membrane</keyword>
<dbReference type="GeneID" id="17286434"/>
<keyword evidence="4" id="KW-1185">Reference proteome</keyword>
<evidence type="ECO:0000313" key="3">
    <source>
        <dbReference type="EnsemblProtists" id="EOD41164"/>
    </source>
</evidence>
<dbReference type="Proteomes" id="UP000013827">
    <property type="component" value="Unassembled WGS sequence"/>
</dbReference>
<proteinExistence type="predicted"/>
<protein>
    <recommendedName>
        <fullName evidence="5">Protein RFT1 homolog</fullName>
    </recommendedName>
</protein>